<feature type="region of interest" description="Disordered" evidence="5">
    <location>
        <begin position="52"/>
        <end position="129"/>
    </location>
</feature>
<gene>
    <name evidence="7" type="ORF">Fcan01_04615</name>
</gene>
<dbReference type="PANTHER" id="PTHR10270:SF324">
    <property type="entry name" value="SOX DOMAIN-CONTAINING PROTEIN DICHAETE-RELATED"/>
    <property type="match status" value="1"/>
</dbReference>
<dbReference type="STRING" id="158441.A0A226EQH7"/>
<dbReference type="GO" id="GO:0000122">
    <property type="term" value="P:negative regulation of transcription by RNA polymerase II"/>
    <property type="evidence" value="ECO:0007669"/>
    <property type="project" value="TreeGrafter"/>
</dbReference>
<dbReference type="GO" id="GO:0007420">
    <property type="term" value="P:brain development"/>
    <property type="evidence" value="ECO:0007669"/>
    <property type="project" value="TreeGrafter"/>
</dbReference>
<proteinExistence type="predicted"/>
<evidence type="ECO:0000259" key="6">
    <source>
        <dbReference type="PROSITE" id="PS50118"/>
    </source>
</evidence>
<dbReference type="Proteomes" id="UP000198287">
    <property type="component" value="Unassembled WGS sequence"/>
</dbReference>
<dbReference type="InterPro" id="IPR050140">
    <property type="entry name" value="SRY-related_HMG-box_TF-like"/>
</dbReference>
<dbReference type="PANTHER" id="PTHR10270">
    <property type="entry name" value="SOX TRANSCRIPTION FACTOR"/>
    <property type="match status" value="1"/>
</dbReference>
<feature type="compositionally biased region" description="Low complexity" evidence="5">
    <location>
        <begin position="392"/>
        <end position="412"/>
    </location>
</feature>
<feature type="compositionally biased region" description="Low complexity" evidence="5">
    <location>
        <begin position="492"/>
        <end position="504"/>
    </location>
</feature>
<reference evidence="7 8" key="1">
    <citation type="submission" date="2015-12" db="EMBL/GenBank/DDBJ databases">
        <title>The genome of Folsomia candida.</title>
        <authorList>
            <person name="Faddeeva A."/>
            <person name="Derks M.F."/>
            <person name="Anvar Y."/>
            <person name="Smit S."/>
            <person name="Van Straalen N."/>
            <person name="Roelofs D."/>
        </authorList>
    </citation>
    <scope>NUCLEOTIDE SEQUENCE [LARGE SCALE GENOMIC DNA]</scope>
    <source>
        <strain evidence="7 8">VU population</strain>
        <tissue evidence="7">Whole body</tissue>
    </source>
</reference>
<dbReference type="CDD" id="cd22028">
    <property type="entry name" value="HMG-box_SoxA_SoxB_SoxG"/>
    <property type="match status" value="1"/>
</dbReference>
<dbReference type="PROSITE" id="PS50118">
    <property type="entry name" value="HMG_BOX_2"/>
    <property type="match status" value="1"/>
</dbReference>
<name>A0A226EQH7_FOLCA</name>
<feature type="compositionally biased region" description="Low complexity" evidence="5">
    <location>
        <begin position="63"/>
        <end position="94"/>
    </location>
</feature>
<dbReference type="SUPFAM" id="SSF47095">
    <property type="entry name" value="HMG-box"/>
    <property type="match status" value="1"/>
</dbReference>
<keyword evidence="2 4" id="KW-0238">DNA-binding</keyword>
<protein>
    <submittedName>
        <fullName evidence="7">Transcription factor SOX-14</fullName>
    </submittedName>
</protein>
<comment type="subcellular location">
    <subcellularLocation>
        <location evidence="1">Nucleus</location>
    </subcellularLocation>
</comment>
<feature type="domain" description="HMG box" evidence="6">
    <location>
        <begin position="129"/>
        <end position="197"/>
    </location>
</feature>
<dbReference type="GO" id="GO:0030182">
    <property type="term" value="P:neuron differentiation"/>
    <property type="evidence" value="ECO:0007669"/>
    <property type="project" value="TreeGrafter"/>
</dbReference>
<dbReference type="OrthoDB" id="6247875at2759"/>
<keyword evidence="8" id="KW-1185">Reference proteome</keyword>
<dbReference type="Pfam" id="PF00505">
    <property type="entry name" value="HMG_box"/>
    <property type="match status" value="1"/>
</dbReference>
<keyword evidence="3 4" id="KW-0539">Nucleus</keyword>
<dbReference type="InterPro" id="IPR036910">
    <property type="entry name" value="HMG_box_dom_sf"/>
</dbReference>
<dbReference type="GO" id="GO:0001228">
    <property type="term" value="F:DNA-binding transcription activator activity, RNA polymerase II-specific"/>
    <property type="evidence" value="ECO:0007669"/>
    <property type="project" value="TreeGrafter"/>
</dbReference>
<evidence type="ECO:0000256" key="3">
    <source>
        <dbReference type="ARBA" id="ARBA00023242"/>
    </source>
</evidence>
<dbReference type="SMART" id="SM00398">
    <property type="entry name" value="HMG"/>
    <property type="match status" value="1"/>
</dbReference>
<feature type="compositionally biased region" description="Polar residues" evidence="5">
    <location>
        <begin position="332"/>
        <end position="351"/>
    </location>
</feature>
<evidence type="ECO:0000256" key="2">
    <source>
        <dbReference type="ARBA" id="ARBA00023125"/>
    </source>
</evidence>
<evidence type="ECO:0000256" key="1">
    <source>
        <dbReference type="ARBA" id="ARBA00004123"/>
    </source>
</evidence>
<feature type="compositionally biased region" description="Basic residues" evidence="5">
    <location>
        <begin position="52"/>
        <end position="62"/>
    </location>
</feature>
<dbReference type="GO" id="GO:0000978">
    <property type="term" value="F:RNA polymerase II cis-regulatory region sequence-specific DNA binding"/>
    <property type="evidence" value="ECO:0007669"/>
    <property type="project" value="TreeGrafter"/>
</dbReference>
<organism evidence="7 8">
    <name type="scientific">Folsomia candida</name>
    <name type="common">Springtail</name>
    <dbReference type="NCBI Taxonomy" id="158441"/>
    <lineage>
        <taxon>Eukaryota</taxon>
        <taxon>Metazoa</taxon>
        <taxon>Ecdysozoa</taxon>
        <taxon>Arthropoda</taxon>
        <taxon>Hexapoda</taxon>
        <taxon>Collembola</taxon>
        <taxon>Entomobryomorpha</taxon>
        <taxon>Isotomoidea</taxon>
        <taxon>Isotomidae</taxon>
        <taxon>Proisotominae</taxon>
        <taxon>Folsomia</taxon>
    </lineage>
</organism>
<dbReference type="FunFam" id="1.10.30.10:FF:000002">
    <property type="entry name" value="transcription factor Sox-2"/>
    <property type="match status" value="1"/>
</dbReference>
<sequence length="514" mass="54112">MCDDGLSGYNLSSRISHSLGGSPMLGSLAAGHGLTPPTSLMGHHGIGSALHHLHQQHSHHSSQHQTTAHLTPPSTGSSSGSSSGLMSPQSSMGMGMMGGGKNHHGGKQSHSPGGGGGMGGLAGSGDDHIKRPMNAFMVWSRMQRRKIAQENPKMHNSEISKRLGSEWKCLSEDEKRPFIDEAKRLRAQHMKDHPDYKYRPRRKPKTLKKEGYPYSFPYPSVPMDALRAGLPGAAQMSSYYNSAYGSAAGFGSAMHNTSLAAAAANLAATSPSAMQDAMKAYSGMEDKYRYSAISSMYPSAEAVAAAAAKYMQEAAGKSYLDSGNARYFDSGTISPNKHFTPSGSTPTSNANDRYELTHSGSKSHASDSPKSNSHDGSTGTPDPLQQNSNNPSSGAHHNNKHSNSSGHNLSSSQHRGGGTPDQDHSGSSPTMTTSAPGFPPHFSSLASYYSQLNQAGLPNGPHGSGLAPSLAHMAQYGQHPGVQNPYQMSHQSSGSAPTSGNSSGDFRRALPVLF</sequence>
<evidence type="ECO:0000256" key="5">
    <source>
        <dbReference type="SAM" id="MobiDB-lite"/>
    </source>
</evidence>
<feature type="compositionally biased region" description="Polar residues" evidence="5">
    <location>
        <begin position="358"/>
        <end position="391"/>
    </location>
</feature>
<dbReference type="Gene3D" id="1.10.30.10">
    <property type="entry name" value="High mobility group box domain"/>
    <property type="match status" value="1"/>
</dbReference>
<dbReference type="AlphaFoldDB" id="A0A226EQH7"/>
<evidence type="ECO:0000313" key="7">
    <source>
        <dbReference type="EMBL" id="OXA59071.1"/>
    </source>
</evidence>
<accession>A0A226EQH7</accession>
<feature type="region of interest" description="Disordered" evidence="5">
    <location>
        <begin position="477"/>
        <end position="507"/>
    </location>
</feature>
<dbReference type="EMBL" id="LNIX01000002">
    <property type="protein sequence ID" value="OXA59071.1"/>
    <property type="molecule type" value="Genomic_DNA"/>
</dbReference>
<evidence type="ECO:0000256" key="4">
    <source>
        <dbReference type="PROSITE-ProRule" id="PRU00267"/>
    </source>
</evidence>
<feature type="DNA-binding region" description="HMG box" evidence="4">
    <location>
        <begin position="129"/>
        <end position="197"/>
    </location>
</feature>
<comment type="caution">
    <text evidence="7">The sequence shown here is derived from an EMBL/GenBank/DDBJ whole genome shotgun (WGS) entry which is preliminary data.</text>
</comment>
<feature type="compositionally biased region" description="Polar residues" evidence="5">
    <location>
        <begin position="425"/>
        <end position="435"/>
    </location>
</feature>
<dbReference type="InterPro" id="IPR009071">
    <property type="entry name" value="HMG_box_dom"/>
</dbReference>
<evidence type="ECO:0000313" key="8">
    <source>
        <dbReference type="Proteomes" id="UP000198287"/>
    </source>
</evidence>
<dbReference type="GO" id="GO:0005634">
    <property type="term" value="C:nucleus"/>
    <property type="evidence" value="ECO:0007669"/>
    <property type="project" value="UniProtKB-SubCell"/>
</dbReference>
<feature type="compositionally biased region" description="Gly residues" evidence="5">
    <location>
        <begin position="112"/>
        <end position="123"/>
    </location>
</feature>
<feature type="region of interest" description="Disordered" evidence="5">
    <location>
        <begin position="332"/>
        <end position="439"/>
    </location>
</feature>